<comment type="similarity">
    <text evidence="1">Belongs to the ATP-dependent AMP-binding enzyme family.</text>
</comment>
<dbReference type="GO" id="GO:0031956">
    <property type="term" value="F:medium-chain fatty acid-CoA ligase activity"/>
    <property type="evidence" value="ECO:0007669"/>
    <property type="project" value="TreeGrafter"/>
</dbReference>
<dbReference type="GO" id="GO:0006631">
    <property type="term" value="P:fatty acid metabolic process"/>
    <property type="evidence" value="ECO:0007669"/>
    <property type="project" value="TreeGrafter"/>
</dbReference>
<dbReference type="HOGENOM" id="CLU_062005_0_0_10"/>
<evidence type="ECO:0000259" key="2">
    <source>
        <dbReference type="Pfam" id="PF00501"/>
    </source>
</evidence>
<feature type="domain" description="AMP-dependent synthetase/ligase" evidence="2">
    <location>
        <begin position="47"/>
        <end position="200"/>
    </location>
</feature>
<protein>
    <submittedName>
        <fullName evidence="3">O-succinylbenzoic acid-CoA ligase</fullName>
    </submittedName>
</protein>
<dbReference type="AlphaFoldDB" id="A4CLN4"/>
<dbReference type="InterPro" id="IPR045851">
    <property type="entry name" value="AMP-bd_C_sf"/>
</dbReference>
<reference evidence="3 4" key="1">
    <citation type="journal article" date="2009" name="J. Bacteriol.">
        <title>Complete genome sequence of Robiginitalea biformata HTCC2501.</title>
        <authorList>
            <person name="Oh H.M."/>
            <person name="Giovannoni S.J."/>
            <person name="Lee K."/>
            <person name="Ferriera S."/>
            <person name="Johnson J."/>
            <person name="Cho J.C."/>
        </authorList>
    </citation>
    <scope>NUCLEOTIDE SEQUENCE [LARGE SCALE GENOMIC DNA]</scope>
    <source>
        <strain evidence="4">ATCC BAA-864 / HTCC2501 / KCTC 12146</strain>
    </source>
</reference>
<dbReference type="Gene3D" id="3.30.300.30">
    <property type="match status" value="1"/>
</dbReference>
<evidence type="ECO:0000256" key="1">
    <source>
        <dbReference type="ARBA" id="ARBA00006432"/>
    </source>
</evidence>
<proteinExistence type="inferred from homology"/>
<dbReference type="PANTHER" id="PTHR43201:SF8">
    <property type="entry name" value="ACYL-COA SYNTHETASE FAMILY MEMBER 3"/>
    <property type="match status" value="1"/>
</dbReference>
<dbReference type="Gene3D" id="3.40.50.12780">
    <property type="entry name" value="N-terminal domain of ligase-like"/>
    <property type="match status" value="1"/>
</dbReference>
<dbReference type="InterPro" id="IPR042099">
    <property type="entry name" value="ANL_N_sf"/>
</dbReference>
<dbReference type="RefSeq" id="WP_015755098.1">
    <property type="nucleotide sequence ID" value="NC_013222.1"/>
</dbReference>
<keyword evidence="3" id="KW-0436">Ligase</keyword>
<keyword evidence="4" id="KW-1185">Reference proteome</keyword>
<organism evidence="3 4">
    <name type="scientific">Robiginitalea biformata (strain ATCC BAA-864 / DSM 15991 / KCTC 12146 / HTCC2501)</name>
    <dbReference type="NCBI Taxonomy" id="313596"/>
    <lineage>
        <taxon>Bacteria</taxon>
        <taxon>Pseudomonadati</taxon>
        <taxon>Bacteroidota</taxon>
        <taxon>Flavobacteriia</taxon>
        <taxon>Flavobacteriales</taxon>
        <taxon>Flavobacteriaceae</taxon>
        <taxon>Robiginitalea</taxon>
    </lineage>
</organism>
<dbReference type="STRING" id="313596.RB2501_15684"/>
<dbReference type="PANTHER" id="PTHR43201">
    <property type="entry name" value="ACYL-COA SYNTHETASE"/>
    <property type="match status" value="1"/>
</dbReference>
<dbReference type="SUPFAM" id="SSF56801">
    <property type="entry name" value="Acetyl-CoA synthetase-like"/>
    <property type="match status" value="1"/>
</dbReference>
<dbReference type="OrthoDB" id="8870348at2"/>
<dbReference type="PROSITE" id="PS00455">
    <property type="entry name" value="AMP_BINDING"/>
    <property type="match status" value="1"/>
</dbReference>
<dbReference type="KEGG" id="rbi:RB2501_15684"/>
<dbReference type="InterPro" id="IPR020845">
    <property type="entry name" value="AMP-binding_CS"/>
</dbReference>
<dbReference type="Pfam" id="PF00501">
    <property type="entry name" value="AMP-binding"/>
    <property type="match status" value="1"/>
</dbReference>
<evidence type="ECO:0000313" key="3">
    <source>
        <dbReference type="EMBL" id="EAR15783.1"/>
    </source>
</evidence>
<accession>A4CLN4</accession>
<dbReference type="eggNOG" id="COG0318">
    <property type="taxonomic scope" value="Bacteria"/>
</dbReference>
<gene>
    <name evidence="3" type="ordered locus">RB2501_15684</name>
</gene>
<dbReference type="Proteomes" id="UP000009049">
    <property type="component" value="Chromosome"/>
</dbReference>
<name>A4CLN4_ROBBH</name>
<evidence type="ECO:0000313" key="4">
    <source>
        <dbReference type="Proteomes" id="UP000009049"/>
    </source>
</evidence>
<dbReference type="InterPro" id="IPR000873">
    <property type="entry name" value="AMP-dep_synth/lig_dom"/>
</dbReference>
<sequence length="362" mass="39744">MKEAYHPRFQLEGQSFEYSDLKEVAYSLVKEGEPFEKDLGDFLMDWVSDAPYIVQHTSGSTGPPKPIRLAKSALVAGAGQTGEFLGLPAGTRALCCLPFSTIAGKMMLIRALVLGWDIVPVAPSSDPLADVSGRFDFTAMVPLQLRASLSKLDRIDKLIVGGAPVPASLLEILPRQGTEIWETYGMTETGSHVALRKLKPIPPGTNPEEELPPYRALEGISFSLDDRGCLVIASEDRFEKPVVTNDLVSLEGDDSLCWLGRWDHVINSGGVKLIAEQLENRLSAVLSCRYFVAGEPDERLGERLVLYVEGQHDTGELLDRIKASGKFTEYEIPREIYTVEKFAQTGTGKIDRSASENLKSES</sequence>
<dbReference type="EMBL" id="CP001712">
    <property type="protein sequence ID" value="EAR15783.1"/>
    <property type="molecule type" value="Genomic_DNA"/>
</dbReference>